<feature type="region of interest" description="Disordered" evidence="1">
    <location>
        <begin position="294"/>
        <end position="395"/>
    </location>
</feature>
<comment type="caution">
    <text evidence="3">The sequence shown here is derived from an EMBL/GenBank/DDBJ whole genome shotgun (WGS) entry which is preliminary data.</text>
</comment>
<keyword evidence="4" id="KW-1185">Reference proteome</keyword>
<feature type="region of interest" description="Disordered" evidence="1">
    <location>
        <begin position="211"/>
        <end position="277"/>
    </location>
</feature>
<dbReference type="SUPFAM" id="SSF49344">
    <property type="entry name" value="CBD9-like"/>
    <property type="match status" value="1"/>
</dbReference>
<accession>A0ABR3YME9</accession>
<gene>
    <name evidence="3" type="ORF">Sste5346_009192</name>
</gene>
<dbReference type="PANTHER" id="PTHR47797">
    <property type="entry name" value="DEHYDROGENASE, PUTATIVE (AFU_ORTHOLOGUE AFUA_8G05805)-RELATED"/>
    <property type="match status" value="1"/>
</dbReference>
<feature type="domain" description="Cellobiose dehydrogenase-like cytochrome" evidence="2">
    <location>
        <begin position="33"/>
        <end position="195"/>
    </location>
</feature>
<dbReference type="PANTHER" id="PTHR47797:SF5">
    <property type="entry name" value="CELLOBIOSE DEHYDROGENASE CYTOCHROME DOMAIN-CONTAINING PROTEIN"/>
    <property type="match status" value="1"/>
</dbReference>
<dbReference type="CDD" id="cd09630">
    <property type="entry name" value="CDH_like_cytochrome"/>
    <property type="match status" value="1"/>
</dbReference>
<reference evidence="3 4" key="1">
    <citation type="journal article" date="2024" name="IMA Fungus">
        <title>IMA Genome - F19 : A genome assembly and annotation guide to empower mycologists, including annotated draft genome sequences of Ceratocystis pirilliformis, Diaporthe australafricana, Fusarium ophioides, Paecilomyces lecythidis, and Sporothrix stenoceras.</title>
        <authorList>
            <person name="Aylward J."/>
            <person name="Wilson A.M."/>
            <person name="Visagie C.M."/>
            <person name="Spraker J."/>
            <person name="Barnes I."/>
            <person name="Buitendag C."/>
            <person name="Ceriani C."/>
            <person name="Del Mar Angel L."/>
            <person name="du Plessis D."/>
            <person name="Fuchs T."/>
            <person name="Gasser K."/>
            <person name="Kramer D."/>
            <person name="Li W."/>
            <person name="Munsamy K."/>
            <person name="Piso A."/>
            <person name="Price J.L."/>
            <person name="Sonnekus B."/>
            <person name="Thomas C."/>
            <person name="van der Nest A."/>
            <person name="van Dijk A."/>
            <person name="van Heerden A."/>
            <person name="van Vuuren N."/>
            <person name="Yilmaz N."/>
            <person name="Duong T.A."/>
            <person name="van der Merwe N.A."/>
            <person name="Wingfield M.J."/>
            <person name="Wingfield B.D."/>
        </authorList>
    </citation>
    <scope>NUCLEOTIDE SEQUENCE [LARGE SCALE GENOMIC DNA]</scope>
    <source>
        <strain evidence="3 4">CMW 5346</strain>
    </source>
</reference>
<feature type="compositionally biased region" description="Low complexity" evidence="1">
    <location>
        <begin position="224"/>
        <end position="247"/>
    </location>
</feature>
<protein>
    <recommendedName>
        <fullName evidence="2">Cellobiose dehydrogenase-like cytochrome domain-containing protein</fullName>
    </recommendedName>
</protein>
<sequence length="395" mass="39638">MVSSTTIATTVAFAYQAISASAASFCDASFTGSNVCLAEFSSTSSVTYRIGVQDAATSSTTYDTLLQIIAPIATGWTGLAWGGSMTNNPLTVAWPSTDNSAIVSSRWATGHTLPAAYTGATYRTLSSSKNTTHWTLSVVCTGCSQWSGGSLAASANTLAWASSTRAVTTPASNTSTFGYHTGRGTISVDLSTARVPAAVFEQYVAFLTGESGAPAPGPPPSSSAPPASSAPIPSSTPVAPPSSTSVASPPPPPPSSIHPHPSTSELPPPPASSDGGSITTVVSTVFITVTAPTTTSKAVPPSSSTPSGTIISSRTSTTSKPVPVPTQSSVDGNDGSAIPTITVTVIEGGTVPSGAPEPPIGKPPTTPIIIGGKKKTPPFLPPFHRPPPFGVPGWA</sequence>
<feature type="compositionally biased region" description="Pro residues" evidence="1">
    <location>
        <begin position="378"/>
        <end position="395"/>
    </location>
</feature>
<evidence type="ECO:0000313" key="3">
    <source>
        <dbReference type="EMBL" id="KAL1889012.1"/>
    </source>
</evidence>
<feature type="compositionally biased region" description="Low complexity" evidence="1">
    <location>
        <begin position="294"/>
        <end position="330"/>
    </location>
</feature>
<evidence type="ECO:0000259" key="2">
    <source>
        <dbReference type="Pfam" id="PF16010"/>
    </source>
</evidence>
<name>A0ABR3YME9_9PEZI</name>
<dbReference type="Proteomes" id="UP001583186">
    <property type="component" value="Unassembled WGS sequence"/>
</dbReference>
<evidence type="ECO:0000256" key="1">
    <source>
        <dbReference type="SAM" id="MobiDB-lite"/>
    </source>
</evidence>
<feature type="compositionally biased region" description="Low complexity" evidence="1">
    <location>
        <begin position="338"/>
        <end position="352"/>
    </location>
</feature>
<organism evidence="3 4">
    <name type="scientific">Sporothrix stenoceras</name>
    <dbReference type="NCBI Taxonomy" id="5173"/>
    <lineage>
        <taxon>Eukaryota</taxon>
        <taxon>Fungi</taxon>
        <taxon>Dikarya</taxon>
        <taxon>Ascomycota</taxon>
        <taxon>Pezizomycotina</taxon>
        <taxon>Sordariomycetes</taxon>
        <taxon>Sordariomycetidae</taxon>
        <taxon>Ophiostomatales</taxon>
        <taxon>Ophiostomataceae</taxon>
        <taxon>Sporothrix</taxon>
    </lineage>
</organism>
<dbReference type="Gene3D" id="2.60.40.1210">
    <property type="entry name" value="Cellobiose dehydrogenase, cytochrome domain"/>
    <property type="match status" value="1"/>
</dbReference>
<feature type="compositionally biased region" description="Pro residues" evidence="1">
    <location>
        <begin position="355"/>
        <end position="366"/>
    </location>
</feature>
<dbReference type="Pfam" id="PF16010">
    <property type="entry name" value="CDH-cyt"/>
    <property type="match status" value="1"/>
</dbReference>
<evidence type="ECO:0000313" key="4">
    <source>
        <dbReference type="Proteomes" id="UP001583186"/>
    </source>
</evidence>
<dbReference type="EMBL" id="JAWCUI010000081">
    <property type="protein sequence ID" value="KAL1889012.1"/>
    <property type="molecule type" value="Genomic_DNA"/>
</dbReference>
<dbReference type="InterPro" id="IPR015920">
    <property type="entry name" value="Cellobiose_DH-like_cyt"/>
</dbReference>
<proteinExistence type="predicted"/>